<evidence type="ECO:0000256" key="1">
    <source>
        <dbReference type="SAM" id="MobiDB-lite"/>
    </source>
</evidence>
<evidence type="ECO:0000313" key="4">
    <source>
        <dbReference type="EMBL" id="KAJ8910889.1"/>
    </source>
</evidence>
<dbReference type="Proteomes" id="UP001159042">
    <property type="component" value="Unassembled WGS sequence"/>
</dbReference>
<dbReference type="InterPro" id="IPR021109">
    <property type="entry name" value="Peptidase_aspartic_dom_sf"/>
</dbReference>
<dbReference type="GO" id="GO:0004190">
    <property type="term" value="F:aspartic-type endopeptidase activity"/>
    <property type="evidence" value="ECO:0007669"/>
    <property type="project" value="InterPro"/>
</dbReference>
<dbReference type="Pfam" id="PF03732">
    <property type="entry name" value="Retrotrans_gag"/>
    <property type="match status" value="1"/>
</dbReference>
<dbReference type="Gene3D" id="1.10.340.70">
    <property type="match status" value="1"/>
</dbReference>
<feature type="region of interest" description="Disordered" evidence="1">
    <location>
        <begin position="1"/>
        <end position="105"/>
    </location>
</feature>
<feature type="compositionally biased region" description="Polar residues" evidence="1">
    <location>
        <begin position="680"/>
        <end position="689"/>
    </location>
</feature>
<evidence type="ECO:0000259" key="2">
    <source>
        <dbReference type="Pfam" id="PF03732"/>
    </source>
</evidence>
<protein>
    <recommendedName>
        <fullName evidence="6">Retrotransposon gag domain-containing protein</fullName>
    </recommendedName>
</protein>
<feature type="region of interest" description="Disordered" evidence="1">
    <location>
        <begin position="371"/>
        <end position="426"/>
    </location>
</feature>
<name>A0AAV8V9J0_9CUCU</name>
<dbReference type="PROSITE" id="PS00141">
    <property type="entry name" value="ASP_PROTEASE"/>
    <property type="match status" value="1"/>
</dbReference>
<dbReference type="PANTHER" id="PTHR48125:SF12">
    <property type="entry name" value="AT HOOK TRANSCRIPTION FACTOR FAMILY-RELATED"/>
    <property type="match status" value="1"/>
</dbReference>
<dbReference type="EMBL" id="JANEYG010000236">
    <property type="protein sequence ID" value="KAJ8910889.1"/>
    <property type="molecule type" value="Genomic_DNA"/>
</dbReference>
<dbReference type="SUPFAM" id="SSF50630">
    <property type="entry name" value="Acid proteases"/>
    <property type="match status" value="1"/>
</dbReference>
<dbReference type="InterPro" id="IPR005162">
    <property type="entry name" value="Retrotrans_gag_dom"/>
</dbReference>
<organism evidence="4 5">
    <name type="scientific">Exocentrus adspersus</name>
    <dbReference type="NCBI Taxonomy" id="1586481"/>
    <lineage>
        <taxon>Eukaryota</taxon>
        <taxon>Metazoa</taxon>
        <taxon>Ecdysozoa</taxon>
        <taxon>Arthropoda</taxon>
        <taxon>Hexapoda</taxon>
        <taxon>Insecta</taxon>
        <taxon>Pterygota</taxon>
        <taxon>Neoptera</taxon>
        <taxon>Endopterygota</taxon>
        <taxon>Coleoptera</taxon>
        <taxon>Polyphaga</taxon>
        <taxon>Cucujiformia</taxon>
        <taxon>Chrysomeloidea</taxon>
        <taxon>Cerambycidae</taxon>
        <taxon>Lamiinae</taxon>
        <taxon>Acanthocinini</taxon>
        <taxon>Exocentrus</taxon>
    </lineage>
</organism>
<feature type="compositionally biased region" description="Pro residues" evidence="1">
    <location>
        <begin position="396"/>
        <end position="407"/>
    </location>
</feature>
<evidence type="ECO:0008006" key="6">
    <source>
        <dbReference type="Google" id="ProtNLM"/>
    </source>
</evidence>
<feature type="region of interest" description="Disordered" evidence="1">
    <location>
        <begin position="154"/>
        <end position="173"/>
    </location>
</feature>
<evidence type="ECO:0000313" key="5">
    <source>
        <dbReference type="Proteomes" id="UP001159042"/>
    </source>
</evidence>
<accession>A0AAV8V9J0</accession>
<feature type="region of interest" description="Disordered" evidence="1">
    <location>
        <begin position="655"/>
        <end position="689"/>
    </location>
</feature>
<dbReference type="PANTHER" id="PTHR48125">
    <property type="entry name" value="LP07818P1"/>
    <property type="match status" value="1"/>
</dbReference>
<dbReference type="FunFam" id="1.10.340.70:FF:000001">
    <property type="entry name" value="Retrovirus-related Pol polyprotein from transposon gypsy-like Protein"/>
    <property type="match status" value="1"/>
</dbReference>
<dbReference type="InterPro" id="IPR001969">
    <property type="entry name" value="Aspartic_peptidase_AS"/>
</dbReference>
<feature type="domain" description="Integrase zinc-binding" evidence="3">
    <location>
        <begin position="503"/>
        <end position="549"/>
    </location>
</feature>
<dbReference type="AlphaFoldDB" id="A0AAV8V9J0"/>
<dbReference type="GO" id="GO:0006508">
    <property type="term" value="P:proteolysis"/>
    <property type="evidence" value="ECO:0007669"/>
    <property type="project" value="InterPro"/>
</dbReference>
<feature type="compositionally biased region" description="Polar residues" evidence="1">
    <location>
        <begin position="78"/>
        <end position="89"/>
    </location>
</feature>
<gene>
    <name evidence="4" type="ORF">NQ315_014217</name>
</gene>
<dbReference type="Pfam" id="PF17921">
    <property type="entry name" value="Integrase_H2C2"/>
    <property type="match status" value="1"/>
</dbReference>
<evidence type="ECO:0000259" key="3">
    <source>
        <dbReference type="Pfam" id="PF17921"/>
    </source>
</evidence>
<dbReference type="InterPro" id="IPR041588">
    <property type="entry name" value="Integrase_H2C2"/>
</dbReference>
<keyword evidence="5" id="KW-1185">Reference proteome</keyword>
<feature type="domain" description="Retrotransposon gag" evidence="2">
    <location>
        <begin position="258"/>
        <end position="337"/>
    </location>
</feature>
<comment type="caution">
    <text evidence="4">The sequence shown here is derived from an EMBL/GenBank/DDBJ whole genome shotgun (WGS) entry which is preliminary data.</text>
</comment>
<reference evidence="4 5" key="1">
    <citation type="journal article" date="2023" name="Insect Mol. Biol.">
        <title>Genome sequencing provides insights into the evolution of gene families encoding plant cell wall-degrading enzymes in longhorned beetles.</title>
        <authorList>
            <person name="Shin N.R."/>
            <person name="Okamura Y."/>
            <person name="Kirsch R."/>
            <person name="Pauchet Y."/>
        </authorList>
    </citation>
    <scope>NUCLEOTIDE SEQUENCE [LARGE SCALE GENOMIC DNA]</scope>
    <source>
        <strain evidence="4">EAD_L_NR</strain>
    </source>
</reference>
<sequence>MLTQGETEFHPRTHATDTSPSTLKCLGPICEPDEPLAQASPEPAAQTPAKAQVYPGHSKAKEPVTAQPLPQADVPPASQRTRTELTSQEVRGAKTPTDPKPDPAAVDLGDLRLSWIYKLRKDEIDAELDKFRLDLTGTVEEKKKRLVRFIREGCTSPRPGRQTEHLQFPVPPPLPTTGNQIPSVRQPSPTAPPATTVPPFPGAVSTFTVSTVCERVRKWNLRFNGKTDAVEFLEKLCEFQEHSGISTTALLPTLYEIFQGNALAWYRNNRELWSCWEDFVTDFKQFYLPVDYESFLEEQIYHRRQQPGESGRDYLVALQTLLRRHGGFTPEKALYRLHGNLRPEYKEYIRLSDVQGTRDLVRRIEEFETIQEEKSRSKARPPPAAPSYTPCSQVTAPPPPAGPPVPFRPAKASEAVTAPPDDNRPHVPVRIYDQTFLALIDTGAARSYIGNRVHQHCDQQGVPNKTATTQHPASKRNDQLYRHFWDSSDLTEPDLSDPWKLCVPTPLRRTVLQENHDAPSAGHMGIAKTIARIAQRYYWPGMFRDVAKYDPEGPPEEDKEIPTAHTERLQKLQEVYELVRVNLAQAFTSQSHYYNLRRREWRCHVGDRVMKRENPLSSAAKGFAAKLAPKYSGPYTVTAVASPEPAAQTPAKAQVYPGHSKAKEPVTAQPLPQADVPPASQRTRTELTSQEVTNKYVSRGIAVVPGQGSL</sequence>
<proteinExistence type="predicted"/>